<dbReference type="AlphaFoldDB" id="A0A2W5UK07"/>
<dbReference type="GO" id="GO:0071555">
    <property type="term" value="P:cell wall organization"/>
    <property type="evidence" value="ECO:0007669"/>
    <property type="project" value="UniProtKB-KW"/>
</dbReference>
<comment type="similarity">
    <text evidence="7">Belongs to the transglycosylase MltG family.</text>
</comment>
<organism evidence="8 9">
    <name type="scientific">Archangium gephyra</name>
    <dbReference type="NCBI Taxonomy" id="48"/>
    <lineage>
        <taxon>Bacteria</taxon>
        <taxon>Pseudomonadati</taxon>
        <taxon>Myxococcota</taxon>
        <taxon>Myxococcia</taxon>
        <taxon>Myxococcales</taxon>
        <taxon>Cystobacterineae</taxon>
        <taxon>Archangiaceae</taxon>
        <taxon>Archangium</taxon>
    </lineage>
</organism>
<evidence type="ECO:0000313" key="8">
    <source>
        <dbReference type="EMBL" id="PZR09388.1"/>
    </source>
</evidence>
<name>A0A2W5UK07_9BACT</name>
<keyword evidence="5 7" id="KW-0456">Lyase</keyword>
<evidence type="ECO:0000256" key="3">
    <source>
        <dbReference type="ARBA" id="ARBA00022989"/>
    </source>
</evidence>
<comment type="catalytic activity">
    <reaction evidence="7">
        <text>a peptidoglycan chain = a peptidoglycan chain with N-acetyl-1,6-anhydromuramyl-[peptide] at the reducing end + a peptidoglycan chain with N-acetylglucosamine at the non-reducing end.</text>
        <dbReference type="EC" id="4.2.2.29"/>
    </reaction>
</comment>
<comment type="subcellular location">
    <subcellularLocation>
        <location evidence="7">Cell membrane</location>
        <topology evidence="7">Single-pass membrane protein</topology>
    </subcellularLocation>
</comment>
<accession>A0A2W5UK07</accession>
<dbReference type="PANTHER" id="PTHR30518">
    <property type="entry name" value="ENDOLYTIC MUREIN TRANSGLYCOSYLASE"/>
    <property type="match status" value="1"/>
</dbReference>
<dbReference type="NCBIfam" id="TIGR00247">
    <property type="entry name" value="endolytic transglycosylase MltG"/>
    <property type="match status" value="1"/>
</dbReference>
<comment type="caution">
    <text evidence="8">The sequence shown here is derived from an EMBL/GenBank/DDBJ whole genome shotgun (WGS) entry which is preliminary data.</text>
</comment>
<evidence type="ECO:0000256" key="6">
    <source>
        <dbReference type="ARBA" id="ARBA00023316"/>
    </source>
</evidence>
<dbReference type="EC" id="4.2.2.29" evidence="7"/>
<keyword evidence="1 7" id="KW-1003">Cell membrane</keyword>
<dbReference type="EMBL" id="QFQP01000021">
    <property type="protein sequence ID" value="PZR09388.1"/>
    <property type="molecule type" value="Genomic_DNA"/>
</dbReference>
<comment type="function">
    <text evidence="7">Functions as a peptidoglycan terminase that cleaves nascent peptidoglycan strands endolytically to terminate their elongation.</text>
</comment>
<keyword evidence="4 7" id="KW-0472">Membrane</keyword>
<dbReference type="Proteomes" id="UP000249061">
    <property type="component" value="Unassembled WGS sequence"/>
</dbReference>
<keyword evidence="3 7" id="KW-1133">Transmembrane helix</keyword>
<feature type="transmembrane region" description="Helical" evidence="7">
    <location>
        <begin position="12"/>
        <end position="30"/>
    </location>
</feature>
<evidence type="ECO:0000256" key="4">
    <source>
        <dbReference type="ARBA" id="ARBA00023136"/>
    </source>
</evidence>
<gene>
    <name evidence="7 8" type="primary">mltG</name>
    <name evidence="8" type="ORF">DI536_22685</name>
</gene>
<evidence type="ECO:0000313" key="9">
    <source>
        <dbReference type="Proteomes" id="UP000249061"/>
    </source>
</evidence>
<dbReference type="GO" id="GO:0009252">
    <property type="term" value="P:peptidoglycan biosynthetic process"/>
    <property type="evidence" value="ECO:0007669"/>
    <property type="project" value="UniProtKB-UniRule"/>
</dbReference>
<keyword evidence="2 7" id="KW-0812">Transmembrane</keyword>
<dbReference type="HAMAP" id="MF_02065">
    <property type="entry name" value="MltG"/>
    <property type="match status" value="1"/>
</dbReference>
<evidence type="ECO:0000256" key="7">
    <source>
        <dbReference type="HAMAP-Rule" id="MF_02065"/>
    </source>
</evidence>
<dbReference type="Pfam" id="PF02618">
    <property type="entry name" value="YceG"/>
    <property type="match status" value="1"/>
</dbReference>
<feature type="site" description="Important for catalytic activity" evidence="7">
    <location>
        <position position="226"/>
    </location>
</feature>
<dbReference type="GO" id="GO:0008932">
    <property type="term" value="F:lytic endotransglycosylase activity"/>
    <property type="evidence" value="ECO:0007669"/>
    <property type="project" value="UniProtKB-UniRule"/>
</dbReference>
<keyword evidence="6 7" id="KW-0961">Cell wall biogenesis/degradation</keyword>
<evidence type="ECO:0000256" key="2">
    <source>
        <dbReference type="ARBA" id="ARBA00022692"/>
    </source>
</evidence>
<dbReference type="InterPro" id="IPR003770">
    <property type="entry name" value="MLTG-like"/>
</dbReference>
<dbReference type="GO" id="GO:0005886">
    <property type="term" value="C:plasma membrane"/>
    <property type="evidence" value="ECO:0007669"/>
    <property type="project" value="UniProtKB-SubCell"/>
</dbReference>
<proteinExistence type="inferred from homology"/>
<reference evidence="8 9" key="1">
    <citation type="submission" date="2017-08" db="EMBL/GenBank/DDBJ databases">
        <title>Infants hospitalized years apart are colonized by the same room-sourced microbial strains.</title>
        <authorList>
            <person name="Brooks B."/>
            <person name="Olm M.R."/>
            <person name="Firek B.A."/>
            <person name="Baker R."/>
            <person name="Thomas B.C."/>
            <person name="Morowitz M.J."/>
            <person name="Banfield J.F."/>
        </authorList>
    </citation>
    <scope>NUCLEOTIDE SEQUENCE [LARGE SCALE GENOMIC DNA]</scope>
    <source>
        <strain evidence="8">S2_003_000_R2_14</strain>
    </source>
</reference>
<dbReference type="PANTHER" id="PTHR30518:SF2">
    <property type="entry name" value="ENDOLYTIC MUREIN TRANSGLYCOSYLASE"/>
    <property type="match status" value="1"/>
</dbReference>
<evidence type="ECO:0000256" key="5">
    <source>
        <dbReference type="ARBA" id="ARBA00023239"/>
    </source>
</evidence>
<evidence type="ECO:0000256" key="1">
    <source>
        <dbReference type="ARBA" id="ARBA00022475"/>
    </source>
</evidence>
<dbReference type="Gene3D" id="3.30.1490.480">
    <property type="entry name" value="Endolytic murein transglycosylase"/>
    <property type="match status" value="1"/>
</dbReference>
<protein>
    <recommendedName>
        <fullName evidence="7">Endolytic murein transglycosylase</fullName>
        <ecNumber evidence="7">4.2.2.29</ecNumber>
    </recommendedName>
    <alternativeName>
        <fullName evidence="7">Peptidoglycan lytic transglycosylase</fullName>
    </alternativeName>
    <alternativeName>
        <fullName evidence="7">Peptidoglycan polymerization terminase</fullName>
    </alternativeName>
</protein>
<sequence length="342" mass="37946">METSGSVKRAIIALLVLLLVAVIGVGGYVFRLDSLALTPGAPGEDVEFEVPKGANARSVGGLLESNGLIPDTTVFRYVVWKRGGLKLKAGKFRIQRPISPMELAAALEKPPLAEDEPFVVVEGWRLRDTDDALVAAGRALPGEYLKAASSAEGYSAPFPLPKGTLEGYLYPETYQLPKGRIDCRQLVQKQLDLFTARVFSPFEADIKAQTKTLHDLVTMASMLEREEPTPANRPLVAGILWKRIDKGWALGVDATSRYELEKWNDRVAFLAKLRDQKDRYNSRYVKGLPPTPIGAPTAVSFAAALKPVQSEYLYYLHDAQRILRPSRDADEHEAMRKKYDVY</sequence>